<keyword evidence="6" id="KW-0804">Transcription</keyword>
<dbReference type="InterPro" id="IPR001867">
    <property type="entry name" value="OmpR/PhoB-type_DNA-bd"/>
</dbReference>
<name>A0A1Y3U9X1_9FIRM</name>
<dbReference type="GO" id="GO:0032993">
    <property type="term" value="C:protein-DNA complex"/>
    <property type="evidence" value="ECO:0007669"/>
    <property type="project" value="TreeGrafter"/>
</dbReference>
<evidence type="ECO:0000256" key="8">
    <source>
        <dbReference type="PROSITE-ProRule" id="PRU00169"/>
    </source>
</evidence>
<evidence type="ECO:0000259" key="10">
    <source>
        <dbReference type="PROSITE" id="PS50110"/>
    </source>
</evidence>
<keyword evidence="4" id="KW-0805">Transcription regulation</keyword>
<gene>
    <name evidence="12" type="ORF">B5G26_00730</name>
</gene>
<accession>A0A1Y3U9X1</accession>
<feature type="domain" description="Response regulatory" evidence="10">
    <location>
        <begin position="2"/>
        <end position="116"/>
    </location>
</feature>
<dbReference type="PANTHER" id="PTHR48111">
    <property type="entry name" value="REGULATOR OF RPOS"/>
    <property type="match status" value="1"/>
</dbReference>
<proteinExistence type="predicted"/>
<keyword evidence="5 9" id="KW-0238">DNA-binding</keyword>
<sequence length="223" mass="26199">MRLLLVEDERKLSQVLAKGLKKLSYAVDQAFDGEEALELFSVYGYDLVVLDLNLPKIDGWEVLRQIRQQDRQVKVLILSAKNQVEDKIAGLDLGANDYLEKPFDFLELAARIRNLLRWEFVQRESQWEDGRLKMDFSAKTVFVDGEEIALTHKEYGILEYLVQNRTRFVSAEELLEHVWDREADLFSNTLKYHIHSLKKKLGLPEVIQNERGKGYRYTEHREK</sequence>
<organism evidence="12 13">
    <name type="scientific">Anaerotignum lactatifermentans</name>
    <dbReference type="NCBI Taxonomy" id="160404"/>
    <lineage>
        <taxon>Bacteria</taxon>
        <taxon>Bacillati</taxon>
        <taxon>Bacillota</taxon>
        <taxon>Clostridia</taxon>
        <taxon>Lachnospirales</taxon>
        <taxon>Anaerotignaceae</taxon>
        <taxon>Anaerotignum</taxon>
    </lineage>
</organism>
<evidence type="ECO:0000256" key="4">
    <source>
        <dbReference type="ARBA" id="ARBA00023015"/>
    </source>
</evidence>
<comment type="caution">
    <text evidence="12">The sequence shown here is derived from an EMBL/GenBank/DDBJ whole genome shotgun (WGS) entry which is preliminary data.</text>
</comment>
<dbReference type="PROSITE" id="PS51755">
    <property type="entry name" value="OMPR_PHOB"/>
    <property type="match status" value="1"/>
</dbReference>
<evidence type="ECO:0000313" key="12">
    <source>
        <dbReference type="EMBL" id="OUN45586.1"/>
    </source>
</evidence>
<dbReference type="SMART" id="SM00448">
    <property type="entry name" value="REC"/>
    <property type="match status" value="1"/>
</dbReference>
<evidence type="ECO:0000256" key="5">
    <source>
        <dbReference type="ARBA" id="ARBA00023125"/>
    </source>
</evidence>
<dbReference type="InterPro" id="IPR036388">
    <property type="entry name" value="WH-like_DNA-bd_sf"/>
</dbReference>
<feature type="domain" description="OmpR/PhoB-type" evidence="11">
    <location>
        <begin position="122"/>
        <end position="219"/>
    </location>
</feature>
<evidence type="ECO:0000256" key="6">
    <source>
        <dbReference type="ARBA" id="ARBA00023163"/>
    </source>
</evidence>
<dbReference type="AlphaFoldDB" id="A0A1Y3U9X1"/>
<evidence type="ECO:0000256" key="2">
    <source>
        <dbReference type="ARBA" id="ARBA00022553"/>
    </source>
</evidence>
<evidence type="ECO:0000256" key="3">
    <source>
        <dbReference type="ARBA" id="ARBA00023012"/>
    </source>
</evidence>
<dbReference type="RefSeq" id="WP_087988345.1">
    <property type="nucleotide sequence ID" value="NZ_JBKYBB010000001.1"/>
</dbReference>
<dbReference type="FunFam" id="3.40.50.2300:FF:000002">
    <property type="entry name" value="DNA-binding response regulator PhoP"/>
    <property type="match status" value="1"/>
</dbReference>
<dbReference type="GO" id="GO:0006355">
    <property type="term" value="P:regulation of DNA-templated transcription"/>
    <property type="evidence" value="ECO:0007669"/>
    <property type="project" value="InterPro"/>
</dbReference>
<dbReference type="Proteomes" id="UP000195455">
    <property type="component" value="Unassembled WGS sequence"/>
</dbReference>
<dbReference type="InterPro" id="IPR001789">
    <property type="entry name" value="Sig_transdc_resp-reg_receiver"/>
</dbReference>
<evidence type="ECO:0000256" key="7">
    <source>
        <dbReference type="ARBA" id="ARBA00024867"/>
    </source>
</evidence>
<dbReference type="GO" id="GO:0000976">
    <property type="term" value="F:transcription cis-regulatory region binding"/>
    <property type="evidence" value="ECO:0007669"/>
    <property type="project" value="TreeGrafter"/>
</dbReference>
<reference evidence="13" key="1">
    <citation type="submission" date="2017-04" db="EMBL/GenBank/DDBJ databases">
        <title>Function of individual gut microbiota members based on whole genome sequencing of pure cultures obtained from chicken caecum.</title>
        <authorList>
            <person name="Medvecky M."/>
            <person name="Cejkova D."/>
            <person name="Polansky O."/>
            <person name="Karasova D."/>
            <person name="Kubasova T."/>
            <person name="Cizek A."/>
            <person name="Rychlik I."/>
        </authorList>
    </citation>
    <scope>NUCLEOTIDE SEQUENCE [LARGE SCALE GENOMIC DNA]</scope>
    <source>
        <strain evidence="13">An75</strain>
    </source>
</reference>
<dbReference type="GO" id="GO:0005829">
    <property type="term" value="C:cytosol"/>
    <property type="evidence" value="ECO:0007669"/>
    <property type="project" value="TreeGrafter"/>
</dbReference>
<dbReference type="Gene3D" id="1.10.10.10">
    <property type="entry name" value="Winged helix-like DNA-binding domain superfamily/Winged helix DNA-binding domain"/>
    <property type="match status" value="1"/>
</dbReference>
<evidence type="ECO:0000259" key="11">
    <source>
        <dbReference type="PROSITE" id="PS51755"/>
    </source>
</evidence>
<dbReference type="Gene3D" id="6.10.250.690">
    <property type="match status" value="1"/>
</dbReference>
<dbReference type="InterPro" id="IPR011006">
    <property type="entry name" value="CheY-like_superfamily"/>
</dbReference>
<dbReference type="EMBL" id="NFHM01000001">
    <property type="protein sequence ID" value="OUN45586.1"/>
    <property type="molecule type" value="Genomic_DNA"/>
</dbReference>
<evidence type="ECO:0000256" key="1">
    <source>
        <dbReference type="ARBA" id="ARBA00018672"/>
    </source>
</evidence>
<dbReference type="Pfam" id="PF00072">
    <property type="entry name" value="Response_reg"/>
    <property type="match status" value="1"/>
</dbReference>
<dbReference type="PANTHER" id="PTHR48111:SF36">
    <property type="entry name" value="TRANSCRIPTIONAL REGULATORY PROTEIN CUTR"/>
    <property type="match status" value="1"/>
</dbReference>
<dbReference type="GO" id="GO:0000156">
    <property type="term" value="F:phosphorelay response regulator activity"/>
    <property type="evidence" value="ECO:0007669"/>
    <property type="project" value="TreeGrafter"/>
</dbReference>
<dbReference type="CDD" id="cd00383">
    <property type="entry name" value="trans_reg_C"/>
    <property type="match status" value="1"/>
</dbReference>
<keyword evidence="2 8" id="KW-0597">Phosphoprotein</keyword>
<comment type="function">
    <text evidence="7">May play the central regulatory role in sporulation. It may be an element of the effector pathway responsible for the activation of sporulation genes in response to nutritional stress. Spo0A may act in concert with spo0H (a sigma factor) to control the expression of some genes that are critical to the sporulation process.</text>
</comment>
<evidence type="ECO:0000256" key="9">
    <source>
        <dbReference type="PROSITE-ProRule" id="PRU01091"/>
    </source>
</evidence>
<dbReference type="Gene3D" id="3.40.50.2300">
    <property type="match status" value="1"/>
</dbReference>
<evidence type="ECO:0000313" key="13">
    <source>
        <dbReference type="Proteomes" id="UP000195455"/>
    </source>
</evidence>
<feature type="DNA-binding region" description="OmpR/PhoB-type" evidence="9">
    <location>
        <begin position="122"/>
        <end position="219"/>
    </location>
</feature>
<dbReference type="SMART" id="SM00862">
    <property type="entry name" value="Trans_reg_C"/>
    <property type="match status" value="1"/>
</dbReference>
<feature type="modified residue" description="4-aspartylphosphate" evidence="8">
    <location>
        <position position="51"/>
    </location>
</feature>
<dbReference type="PROSITE" id="PS50110">
    <property type="entry name" value="RESPONSE_REGULATORY"/>
    <property type="match status" value="1"/>
</dbReference>
<keyword evidence="3" id="KW-0902">Two-component regulatory system</keyword>
<protein>
    <recommendedName>
        <fullName evidence="1">Stage 0 sporulation protein A homolog</fullName>
    </recommendedName>
</protein>
<dbReference type="Pfam" id="PF00486">
    <property type="entry name" value="Trans_reg_C"/>
    <property type="match status" value="1"/>
</dbReference>
<dbReference type="InterPro" id="IPR039420">
    <property type="entry name" value="WalR-like"/>
</dbReference>
<dbReference type="SUPFAM" id="SSF52172">
    <property type="entry name" value="CheY-like"/>
    <property type="match status" value="1"/>
</dbReference>